<comment type="caution">
    <text evidence="2">The sequence shown here is derived from an EMBL/GenBank/DDBJ whole genome shotgun (WGS) entry which is preliminary data.</text>
</comment>
<feature type="domain" description="C-type lectin" evidence="1">
    <location>
        <begin position="48"/>
        <end position="125"/>
    </location>
</feature>
<keyword evidence="3" id="KW-1185">Reference proteome</keyword>
<evidence type="ECO:0000259" key="1">
    <source>
        <dbReference type="PROSITE" id="PS50041"/>
    </source>
</evidence>
<sequence>MKLAKLINQILNTGLIFIGVILIILAVASQTQASDCELLSPDVAYTTYEGSHYFLTNPGTWECAQSQADSAYGILASIHDVETSQFLADTYRDEYLWIGLVRDGYDWRWIDGSAFDFWNWAPGQPLSYPNYVGILNTHGNLKAFASSSPDLIYRGIVQR</sequence>
<proteinExistence type="predicted"/>
<dbReference type="EMBL" id="CZCS02000179">
    <property type="protein sequence ID" value="VXD18450.1"/>
    <property type="molecule type" value="Genomic_DNA"/>
</dbReference>
<name>A0A7Z9BNA4_9CYAN</name>
<organism evidence="2 3">
    <name type="scientific">Planktothrix paucivesiculata PCC 9631</name>
    <dbReference type="NCBI Taxonomy" id="671071"/>
    <lineage>
        <taxon>Bacteria</taxon>
        <taxon>Bacillati</taxon>
        <taxon>Cyanobacteriota</taxon>
        <taxon>Cyanophyceae</taxon>
        <taxon>Oscillatoriophycideae</taxon>
        <taxon>Oscillatoriales</taxon>
        <taxon>Microcoleaceae</taxon>
        <taxon>Planktothrix</taxon>
    </lineage>
</organism>
<dbReference type="InterPro" id="IPR016186">
    <property type="entry name" value="C-type_lectin-like/link_sf"/>
</dbReference>
<dbReference type="Pfam" id="PF00059">
    <property type="entry name" value="Lectin_C"/>
    <property type="match status" value="1"/>
</dbReference>
<gene>
    <name evidence="2" type="ORF">PL9631_40009</name>
</gene>
<dbReference type="PROSITE" id="PS50041">
    <property type="entry name" value="C_TYPE_LECTIN_2"/>
    <property type="match status" value="1"/>
</dbReference>
<dbReference type="SUPFAM" id="SSF56436">
    <property type="entry name" value="C-type lectin-like"/>
    <property type="match status" value="1"/>
</dbReference>
<dbReference type="CDD" id="cd00037">
    <property type="entry name" value="CLECT"/>
    <property type="match status" value="1"/>
</dbReference>
<accession>A0A7Z9BNA4</accession>
<dbReference type="Proteomes" id="UP000182190">
    <property type="component" value="Unassembled WGS sequence"/>
</dbReference>
<dbReference type="InterPro" id="IPR050111">
    <property type="entry name" value="C-type_lectin/snaclec_domain"/>
</dbReference>
<dbReference type="Gene3D" id="3.10.100.10">
    <property type="entry name" value="Mannose-Binding Protein A, subunit A"/>
    <property type="match status" value="1"/>
</dbReference>
<dbReference type="InterPro" id="IPR001304">
    <property type="entry name" value="C-type_lectin-like"/>
</dbReference>
<dbReference type="OrthoDB" id="508818at2"/>
<reference evidence="2" key="1">
    <citation type="submission" date="2019-10" db="EMBL/GenBank/DDBJ databases">
        <authorList>
            <consortium name="Genoscope - CEA"/>
            <person name="William W."/>
        </authorList>
    </citation>
    <scope>NUCLEOTIDE SEQUENCE [LARGE SCALE GENOMIC DNA]</scope>
    <source>
        <strain evidence="2">BBR_PRJEB10994</strain>
    </source>
</reference>
<dbReference type="RefSeq" id="WP_083616010.1">
    <property type="nucleotide sequence ID" value="NZ_LR734977.1"/>
</dbReference>
<dbReference type="AlphaFoldDB" id="A0A7Z9BNA4"/>
<evidence type="ECO:0000313" key="3">
    <source>
        <dbReference type="Proteomes" id="UP000182190"/>
    </source>
</evidence>
<dbReference type="SMART" id="SM00034">
    <property type="entry name" value="CLECT"/>
    <property type="match status" value="1"/>
</dbReference>
<protein>
    <recommendedName>
        <fullName evidence="1">C-type lectin domain-containing protein</fullName>
    </recommendedName>
</protein>
<evidence type="ECO:0000313" key="2">
    <source>
        <dbReference type="EMBL" id="VXD18450.1"/>
    </source>
</evidence>
<dbReference type="PANTHER" id="PTHR22803">
    <property type="entry name" value="MANNOSE, PHOSPHOLIPASE, LECTIN RECEPTOR RELATED"/>
    <property type="match status" value="1"/>
</dbReference>
<dbReference type="InterPro" id="IPR016187">
    <property type="entry name" value="CTDL_fold"/>
</dbReference>